<protein>
    <recommendedName>
        <fullName evidence="4">DUF3558 domain-containing protein</fullName>
    </recommendedName>
</protein>
<evidence type="ECO:0000313" key="2">
    <source>
        <dbReference type="EMBL" id="GAA3848640.1"/>
    </source>
</evidence>
<feature type="chain" id="PRO_5046847349" description="DUF3558 domain-containing protein" evidence="1">
    <location>
        <begin position="29"/>
        <end position="172"/>
    </location>
</feature>
<organism evidence="2 3">
    <name type="scientific">Amycolatopsis tucumanensis</name>
    <dbReference type="NCBI Taxonomy" id="401106"/>
    <lineage>
        <taxon>Bacteria</taxon>
        <taxon>Bacillati</taxon>
        <taxon>Actinomycetota</taxon>
        <taxon>Actinomycetes</taxon>
        <taxon>Pseudonocardiales</taxon>
        <taxon>Pseudonocardiaceae</taxon>
        <taxon>Amycolatopsis</taxon>
    </lineage>
</organism>
<dbReference type="Proteomes" id="UP001501624">
    <property type="component" value="Unassembled WGS sequence"/>
</dbReference>
<proteinExistence type="predicted"/>
<comment type="caution">
    <text evidence="2">The sequence shown here is derived from an EMBL/GenBank/DDBJ whole genome shotgun (WGS) entry which is preliminary data.</text>
</comment>
<dbReference type="RefSeq" id="WP_237337336.1">
    <property type="nucleotide sequence ID" value="NZ_BAABCM010000017.1"/>
</dbReference>
<dbReference type="EMBL" id="BAABCM010000017">
    <property type="protein sequence ID" value="GAA3848640.1"/>
    <property type="molecule type" value="Genomic_DNA"/>
</dbReference>
<dbReference type="PROSITE" id="PS51257">
    <property type="entry name" value="PROKAR_LIPOPROTEIN"/>
    <property type="match status" value="1"/>
</dbReference>
<evidence type="ECO:0008006" key="4">
    <source>
        <dbReference type="Google" id="ProtNLM"/>
    </source>
</evidence>
<keyword evidence="1" id="KW-0732">Signal</keyword>
<evidence type="ECO:0000313" key="3">
    <source>
        <dbReference type="Proteomes" id="UP001501624"/>
    </source>
</evidence>
<gene>
    <name evidence="2" type="ORF">GCM10022380_78490</name>
</gene>
<sequence length="172" mass="17719">MTINLRIPHAVAGACLAATMAACTTTVAGTASPVPGVSPTANADVFAGLNACQVLDQLVAGEGFNPGENTSRRNECGALKPRFGSYGLALDPVQGLREYRETNDAVMEVSVNGRNALQADIPTGGCAIAIEVGEHARALVQVALVTSPRDPQACVDAQALAEKLEPLLPKVQ</sequence>
<name>A0ABP7JMZ5_9PSEU</name>
<feature type="signal peptide" evidence="1">
    <location>
        <begin position="1"/>
        <end position="28"/>
    </location>
</feature>
<keyword evidence="3" id="KW-1185">Reference proteome</keyword>
<evidence type="ECO:0000256" key="1">
    <source>
        <dbReference type="SAM" id="SignalP"/>
    </source>
</evidence>
<reference evidence="3" key="1">
    <citation type="journal article" date="2019" name="Int. J. Syst. Evol. Microbiol.">
        <title>The Global Catalogue of Microorganisms (GCM) 10K type strain sequencing project: providing services to taxonomists for standard genome sequencing and annotation.</title>
        <authorList>
            <consortium name="The Broad Institute Genomics Platform"/>
            <consortium name="The Broad Institute Genome Sequencing Center for Infectious Disease"/>
            <person name="Wu L."/>
            <person name="Ma J."/>
        </authorList>
    </citation>
    <scope>NUCLEOTIDE SEQUENCE [LARGE SCALE GENOMIC DNA]</scope>
    <source>
        <strain evidence="3">JCM 17017</strain>
    </source>
</reference>
<accession>A0ABP7JMZ5</accession>